<evidence type="ECO:0000256" key="1">
    <source>
        <dbReference type="ARBA" id="ARBA00022729"/>
    </source>
</evidence>
<dbReference type="GO" id="GO:0016810">
    <property type="term" value="F:hydrolase activity, acting on carbon-nitrogen (but not peptide) bonds"/>
    <property type="evidence" value="ECO:0007669"/>
    <property type="project" value="InterPro"/>
</dbReference>
<reference evidence="4" key="1">
    <citation type="journal article" date="2020" name="mSystems">
        <title>Genome- and Community-Level Interaction Insights into Carbon Utilization and Element Cycling Functions of Hydrothermarchaeota in Hydrothermal Sediment.</title>
        <authorList>
            <person name="Zhou Z."/>
            <person name="Liu Y."/>
            <person name="Xu W."/>
            <person name="Pan J."/>
            <person name="Luo Z.H."/>
            <person name="Li M."/>
        </authorList>
    </citation>
    <scope>NUCLEOTIDE SEQUENCE [LARGE SCALE GENOMIC DNA]</scope>
    <source>
        <strain evidence="4">SpSt-1217</strain>
    </source>
</reference>
<dbReference type="Proteomes" id="UP000886047">
    <property type="component" value="Unassembled WGS sequence"/>
</dbReference>
<dbReference type="CDD" id="cd10967">
    <property type="entry name" value="CE4_GLA_like_6s"/>
    <property type="match status" value="1"/>
</dbReference>
<feature type="chain" id="PRO_5032833283" evidence="2">
    <location>
        <begin position="24"/>
        <end position="261"/>
    </location>
</feature>
<dbReference type="InterPro" id="IPR051398">
    <property type="entry name" value="Polysacch_Deacetylase"/>
</dbReference>
<feature type="signal peptide" evidence="2">
    <location>
        <begin position="1"/>
        <end position="23"/>
    </location>
</feature>
<dbReference type="PANTHER" id="PTHR34216">
    <property type="match status" value="1"/>
</dbReference>
<evidence type="ECO:0000256" key="2">
    <source>
        <dbReference type="SAM" id="SignalP"/>
    </source>
</evidence>
<dbReference type="PANTHER" id="PTHR34216:SF11">
    <property type="entry name" value="CHITOOLIGOSACCHARIDE DEACETYLASE"/>
    <property type="match status" value="1"/>
</dbReference>
<evidence type="ECO:0000259" key="3">
    <source>
        <dbReference type="PROSITE" id="PS51677"/>
    </source>
</evidence>
<dbReference type="EMBL" id="DSDK01000031">
    <property type="protein sequence ID" value="HDR50100.1"/>
    <property type="molecule type" value="Genomic_DNA"/>
</dbReference>
<accession>A0A831LIE9</accession>
<dbReference type="InterPro" id="IPR011330">
    <property type="entry name" value="Glyco_hydro/deAcase_b/a-brl"/>
</dbReference>
<evidence type="ECO:0000313" key="4">
    <source>
        <dbReference type="EMBL" id="HDR50100.1"/>
    </source>
</evidence>
<feature type="domain" description="NodB homology" evidence="3">
    <location>
        <begin position="33"/>
        <end position="261"/>
    </location>
</feature>
<proteinExistence type="predicted"/>
<comment type="caution">
    <text evidence="4">The sequence shown here is derived from an EMBL/GenBank/DDBJ whole genome shotgun (WGS) entry which is preliminary data.</text>
</comment>
<organism evidence="4">
    <name type="scientific">Mariniphaga anaerophila</name>
    <dbReference type="NCBI Taxonomy" id="1484053"/>
    <lineage>
        <taxon>Bacteria</taxon>
        <taxon>Pseudomonadati</taxon>
        <taxon>Bacteroidota</taxon>
        <taxon>Bacteroidia</taxon>
        <taxon>Marinilabiliales</taxon>
        <taxon>Prolixibacteraceae</taxon>
        <taxon>Mariniphaga</taxon>
    </lineage>
</organism>
<gene>
    <name evidence="4" type="ORF">ENN90_00565</name>
</gene>
<sequence length="261" mass="29473">MRTFVKLFFVFMVSVFLSVSAHAQFSWPNGAKAAVVFTYDDGLDCHLDVAVPQLDEFGFKGTFYCTGNSQSLYNRTDDWRKIARNGHELGNHTLFHPCDGNKAGWVKPEYDLNSYSLEQLLEELKVANTLLKAIDGKENRTFAYTCSDITAGGEDFSGEIQVLFTAARRDGPIPETMEGYDVFQATSRMVNENSADELIATLEEAKRKGTIAVFMFHSVGGGYLNVGAEEHHALLQYLNEHREEFYCDTFFEVMQYISKNL</sequence>
<keyword evidence="1 2" id="KW-0732">Signal</keyword>
<dbReference type="SUPFAM" id="SSF88713">
    <property type="entry name" value="Glycoside hydrolase/deacetylase"/>
    <property type="match status" value="1"/>
</dbReference>
<dbReference type="GO" id="GO:0005975">
    <property type="term" value="P:carbohydrate metabolic process"/>
    <property type="evidence" value="ECO:0007669"/>
    <property type="project" value="InterPro"/>
</dbReference>
<protein>
    <submittedName>
        <fullName evidence="4">Chitooligosaccharide deacetylase</fullName>
    </submittedName>
</protein>
<name>A0A831LIE9_9BACT</name>
<dbReference type="InterPro" id="IPR002509">
    <property type="entry name" value="NODB_dom"/>
</dbReference>
<dbReference type="PROSITE" id="PS51677">
    <property type="entry name" value="NODB"/>
    <property type="match status" value="1"/>
</dbReference>
<dbReference type="Pfam" id="PF01522">
    <property type="entry name" value="Polysacc_deac_1"/>
    <property type="match status" value="1"/>
</dbReference>
<dbReference type="AlphaFoldDB" id="A0A831LIE9"/>
<dbReference type="Gene3D" id="3.20.20.370">
    <property type="entry name" value="Glycoside hydrolase/deacetylase"/>
    <property type="match status" value="1"/>
</dbReference>